<dbReference type="AlphaFoldDB" id="A0A8S1KPS6"/>
<feature type="region of interest" description="Disordered" evidence="1">
    <location>
        <begin position="95"/>
        <end position="115"/>
    </location>
</feature>
<dbReference type="EMBL" id="CAJJDM010000021">
    <property type="protein sequence ID" value="CAD8055132.1"/>
    <property type="molecule type" value="Genomic_DNA"/>
</dbReference>
<reference evidence="2" key="1">
    <citation type="submission" date="2021-01" db="EMBL/GenBank/DDBJ databases">
        <authorList>
            <consortium name="Genoscope - CEA"/>
            <person name="William W."/>
        </authorList>
    </citation>
    <scope>NUCLEOTIDE SEQUENCE</scope>
</reference>
<proteinExistence type="predicted"/>
<evidence type="ECO:0000256" key="1">
    <source>
        <dbReference type="SAM" id="MobiDB-lite"/>
    </source>
</evidence>
<dbReference type="OMA" id="GCQFSNR"/>
<gene>
    <name evidence="2" type="ORF">PPRIM_AZ9-3.1.T0230025</name>
</gene>
<dbReference type="Proteomes" id="UP000688137">
    <property type="component" value="Unassembled WGS sequence"/>
</dbReference>
<comment type="caution">
    <text evidence="2">The sequence shown here is derived from an EMBL/GenBank/DDBJ whole genome shotgun (WGS) entry which is preliminary data.</text>
</comment>
<name>A0A8S1KPS6_PARPR</name>
<accession>A0A8S1KPS6</accession>
<evidence type="ECO:0000313" key="3">
    <source>
        <dbReference type="Proteomes" id="UP000688137"/>
    </source>
</evidence>
<keyword evidence="3" id="KW-1185">Reference proteome</keyword>
<sequence length="327" mass="38918">MNKKLAHTYNQISDVFSRAQIKNAVESLDNYHDRLKLIDSVIDRRQQIIQVNDLSKMSKYAHIFRKMIQRYRKKKEDEAANQRLQMHMVMSMFAPQETQSSPRHQQKNLEQRKVDQKRIKIKETLDQRRDAIQFKVNRIQKVNNINSERKVINQRSNSNEGCQFSNRIQRGLSSFDTDTRNKEKELNLLSGNDKETKQLQSKIKQSIVLKTRINLNQNTKDNENLFKLFQRQHSTLSRRQYKPYSQQQLQDKCEKGQEIKKCDQNLNLINQEESFLSYSENLLNQLYKKSSQIQKKESQSQHNHQKLIKTNKEIIEISKIKLALQIS</sequence>
<organism evidence="2 3">
    <name type="scientific">Paramecium primaurelia</name>
    <dbReference type="NCBI Taxonomy" id="5886"/>
    <lineage>
        <taxon>Eukaryota</taxon>
        <taxon>Sar</taxon>
        <taxon>Alveolata</taxon>
        <taxon>Ciliophora</taxon>
        <taxon>Intramacronucleata</taxon>
        <taxon>Oligohymenophorea</taxon>
        <taxon>Peniculida</taxon>
        <taxon>Parameciidae</taxon>
        <taxon>Paramecium</taxon>
    </lineage>
</organism>
<evidence type="ECO:0000313" key="2">
    <source>
        <dbReference type="EMBL" id="CAD8055132.1"/>
    </source>
</evidence>
<protein>
    <submittedName>
        <fullName evidence="2">Uncharacterized protein</fullName>
    </submittedName>
</protein>